<feature type="transmembrane region" description="Helical" evidence="7">
    <location>
        <begin position="163"/>
        <end position="183"/>
    </location>
</feature>
<dbReference type="PROSITE" id="PS50850">
    <property type="entry name" value="MFS"/>
    <property type="match status" value="1"/>
</dbReference>
<evidence type="ECO:0000313" key="10">
    <source>
        <dbReference type="Proteomes" id="UP001387364"/>
    </source>
</evidence>
<dbReference type="Gene3D" id="1.20.1250.20">
    <property type="entry name" value="MFS general substrate transporter like domains"/>
    <property type="match status" value="1"/>
</dbReference>
<sequence>MKEKQKNNFMLLILLSNMFIIMTGIGLIIPIMPTIIHEFDAGGQTLGFLIATFSFAQFLFSPIAGDLSDRFGRKKIIIVGLVLFAFSQVLFGMANQLWMMYVARALGGIGGAFIIPSMMAYVADITTIENRAKGMGSLGASMSLGFVVGPGVGGFLAEFGLKVPFFTAATVSIIAAVVSTVFLPEPHQTLKKAATAPSRKKKEGLFKQLLLSVKTPYFPLLIMMLTLSFGLANFQSTISLFTDVKFGFTPMDISILIVTAGIMGVIVQAFVLDRMLRRFGEMRVINVSLVVAATAMLSLLLAQGFWSVLGVTAVFFIAASLSRPAINTMVSKMAGDEQGFAAGMNNAYMSIGNVIGPAIAGTLLDIDLSIPYIFGAGVIMICLLISIKWTKSRKAAGDLERNIGYGQRSN</sequence>
<evidence type="ECO:0000259" key="8">
    <source>
        <dbReference type="PROSITE" id="PS50850"/>
    </source>
</evidence>
<evidence type="ECO:0000256" key="5">
    <source>
        <dbReference type="ARBA" id="ARBA00022989"/>
    </source>
</evidence>
<gene>
    <name evidence="9" type="ORF">WDJ61_01675</name>
</gene>
<dbReference type="Pfam" id="PF07690">
    <property type="entry name" value="MFS_1"/>
    <property type="match status" value="1"/>
</dbReference>
<feature type="transmembrane region" description="Helical" evidence="7">
    <location>
        <begin position="12"/>
        <end position="33"/>
    </location>
</feature>
<feature type="transmembrane region" description="Helical" evidence="7">
    <location>
        <begin position="76"/>
        <end position="95"/>
    </location>
</feature>
<dbReference type="Proteomes" id="UP001387364">
    <property type="component" value="Chromosome"/>
</dbReference>
<dbReference type="InterPro" id="IPR011701">
    <property type="entry name" value="MFS"/>
</dbReference>
<proteinExistence type="inferred from homology"/>
<organism evidence="9 10">
    <name type="scientific">Bacillus kandeliae</name>
    <dbReference type="NCBI Taxonomy" id="3129297"/>
    <lineage>
        <taxon>Bacteria</taxon>
        <taxon>Bacillati</taxon>
        <taxon>Bacillota</taxon>
        <taxon>Bacilli</taxon>
        <taxon>Bacillales</taxon>
        <taxon>Bacillaceae</taxon>
        <taxon>Bacillus</taxon>
    </lineage>
</organism>
<dbReference type="SUPFAM" id="SSF103473">
    <property type="entry name" value="MFS general substrate transporter"/>
    <property type="match status" value="1"/>
</dbReference>
<dbReference type="PANTHER" id="PTHR23504">
    <property type="entry name" value="MAJOR FACILITATOR SUPERFAMILY DOMAIN-CONTAINING PROTEIN 10"/>
    <property type="match status" value="1"/>
</dbReference>
<feature type="transmembrane region" description="Helical" evidence="7">
    <location>
        <begin position="284"/>
        <end position="302"/>
    </location>
</feature>
<dbReference type="InterPro" id="IPR020846">
    <property type="entry name" value="MFS_dom"/>
</dbReference>
<keyword evidence="10" id="KW-1185">Reference proteome</keyword>
<protein>
    <submittedName>
        <fullName evidence="9">MFS transporter</fullName>
    </submittedName>
</protein>
<dbReference type="PANTHER" id="PTHR23504:SF115">
    <property type="entry name" value="MULTIDRUG RESISTANCE PROTEIN 2"/>
    <property type="match status" value="1"/>
</dbReference>
<feature type="transmembrane region" description="Helical" evidence="7">
    <location>
        <begin position="135"/>
        <end position="157"/>
    </location>
</feature>
<evidence type="ECO:0000256" key="6">
    <source>
        <dbReference type="ARBA" id="ARBA00023136"/>
    </source>
</evidence>
<evidence type="ECO:0000256" key="1">
    <source>
        <dbReference type="ARBA" id="ARBA00004651"/>
    </source>
</evidence>
<feature type="transmembrane region" description="Helical" evidence="7">
    <location>
        <begin position="45"/>
        <end position="64"/>
    </location>
</feature>
<keyword evidence="6 7" id="KW-0472">Membrane</keyword>
<dbReference type="InterPro" id="IPR001958">
    <property type="entry name" value="Tet-R_TetA/multi-R_MdtG-like"/>
</dbReference>
<feature type="transmembrane region" description="Helical" evidence="7">
    <location>
        <begin position="101"/>
        <end position="123"/>
    </location>
</feature>
<evidence type="ECO:0000256" key="7">
    <source>
        <dbReference type="SAM" id="Phobius"/>
    </source>
</evidence>
<dbReference type="CDD" id="cd17325">
    <property type="entry name" value="MFS_MdtG_SLC18_like"/>
    <property type="match status" value="1"/>
</dbReference>
<feature type="transmembrane region" description="Helical" evidence="7">
    <location>
        <begin position="217"/>
        <end position="241"/>
    </location>
</feature>
<name>A0ABZ2N6Z8_9BACI</name>
<accession>A0ABZ2N6Z8</accession>
<feature type="transmembrane region" description="Helical" evidence="7">
    <location>
        <begin position="370"/>
        <end position="387"/>
    </location>
</feature>
<feature type="transmembrane region" description="Helical" evidence="7">
    <location>
        <begin position="347"/>
        <end position="364"/>
    </location>
</feature>
<dbReference type="PRINTS" id="PR01035">
    <property type="entry name" value="TCRTETA"/>
</dbReference>
<evidence type="ECO:0000256" key="4">
    <source>
        <dbReference type="ARBA" id="ARBA00022692"/>
    </source>
</evidence>
<feature type="transmembrane region" description="Helical" evidence="7">
    <location>
        <begin position="253"/>
        <end position="272"/>
    </location>
</feature>
<evidence type="ECO:0000313" key="9">
    <source>
        <dbReference type="EMBL" id="WXB93411.1"/>
    </source>
</evidence>
<feature type="transmembrane region" description="Helical" evidence="7">
    <location>
        <begin position="308"/>
        <end position="326"/>
    </location>
</feature>
<dbReference type="RefSeq" id="WP_338752734.1">
    <property type="nucleotide sequence ID" value="NZ_CP147404.1"/>
</dbReference>
<keyword evidence="4 7" id="KW-0812">Transmembrane</keyword>
<dbReference type="InterPro" id="IPR036259">
    <property type="entry name" value="MFS_trans_sf"/>
</dbReference>
<comment type="subcellular location">
    <subcellularLocation>
        <location evidence="1">Cell membrane</location>
        <topology evidence="1">Multi-pass membrane protein</topology>
    </subcellularLocation>
</comment>
<keyword evidence="3" id="KW-0813">Transport</keyword>
<reference evidence="9 10" key="1">
    <citation type="submission" date="2024-02" db="EMBL/GenBank/DDBJ databases">
        <title>Seven novel Bacillus-like species.</title>
        <authorList>
            <person name="Liu G."/>
        </authorList>
    </citation>
    <scope>NUCLEOTIDE SEQUENCE [LARGE SCALE GENOMIC DNA]</scope>
    <source>
        <strain evidence="9 10">FJAT-52991</strain>
    </source>
</reference>
<feature type="domain" description="Major facilitator superfamily (MFS) profile" evidence="8">
    <location>
        <begin position="10"/>
        <end position="394"/>
    </location>
</feature>
<dbReference type="EMBL" id="CP147404">
    <property type="protein sequence ID" value="WXB93411.1"/>
    <property type="molecule type" value="Genomic_DNA"/>
</dbReference>
<dbReference type="InterPro" id="IPR005829">
    <property type="entry name" value="Sugar_transporter_CS"/>
</dbReference>
<evidence type="ECO:0000256" key="3">
    <source>
        <dbReference type="ARBA" id="ARBA00022448"/>
    </source>
</evidence>
<comment type="similarity">
    <text evidence="2">Belongs to the major facilitator superfamily. TCR/Tet family.</text>
</comment>
<evidence type="ECO:0000256" key="2">
    <source>
        <dbReference type="ARBA" id="ARBA00007520"/>
    </source>
</evidence>
<dbReference type="PROSITE" id="PS00216">
    <property type="entry name" value="SUGAR_TRANSPORT_1"/>
    <property type="match status" value="1"/>
</dbReference>
<keyword evidence="5 7" id="KW-1133">Transmembrane helix</keyword>